<evidence type="ECO:0000313" key="2">
    <source>
        <dbReference type="Proteomes" id="UP000003692"/>
    </source>
</evidence>
<sequence length="59" mass="6758">MSSLLSFSRLIASFRLQPVTFLLRHDLASRLCASGGEFIITRMGEKLKRYREQTRRGVG</sequence>
<dbReference type="HOGENOM" id="CLU_2953078_0_0_6"/>
<reference evidence="1 2" key="1">
    <citation type="submission" date="2010-02" db="EMBL/GenBank/DDBJ databases">
        <authorList>
            <person name="Weinstock G."/>
            <person name="Sodergren E."/>
            <person name="Clifton S."/>
            <person name="Fulton L."/>
            <person name="Fulton B."/>
            <person name="Courtney L."/>
            <person name="Fronick C."/>
            <person name="Harrison M."/>
            <person name="Strong C."/>
            <person name="Farmer C."/>
            <person name="Delahaunty K."/>
            <person name="Markovic C."/>
            <person name="Hall O."/>
            <person name="Minx P."/>
            <person name="Tomlinson C."/>
            <person name="Mitreva M."/>
            <person name="Nelson J."/>
            <person name="Hou S."/>
            <person name="Wollam A."/>
            <person name="Pepin K.H."/>
            <person name="Johnson M."/>
            <person name="Bhonagiri V."/>
            <person name="Zhang X."/>
            <person name="Suruliraj S."/>
            <person name="Warren W."/>
            <person name="Chinwalla A."/>
            <person name="Mardis E.R."/>
            <person name="Wilson R.K."/>
        </authorList>
    </citation>
    <scope>NUCLEOTIDE SEQUENCE [LARGE SCALE GENOMIC DNA]</scope>
    <source>
        <strain evidence="1 2">ATCC 23685</strain>
    </source>
</reference>
<name>D4F4A2_EDWTA</name>
<gene>
    <name evidence="1" type="ORF">EDWATA_01572</name>
</gene>
<dbReference type="AlphaFoldDB" id="D4F4A2"/>
<dbReference type="Proteomes" id="UP000003692">
    <property type="component" value="Unassembled WGS sequence"/>
</dbReference>
<comment type="caution">
    <text evidence="1">The sequence shown here is derived from an EMBL/GenBank/DDBJ whole genome shotgun (WGS) entry which is preliminary data.</text>
</comment>
<organism evidence="1 2">
    <name type="scientific">Edwardsiella tarda ATCC 23685</name>
    <dbReference type="NCBI Taxonomy" id="500638"/>
    <lineage>
        <taxon>Bacteria</taxon>
        <taxon>Pseudomonadati</taxon>
        <taxon>Pseudomonadota</taxon>
        <taxon>Gammaproteobacteria</taxon>
        <taxon>Enterobacterales</taxon>
        <taxon>Hafniaceae</taxon>
        <taxon>Edwardsiella</taxon>
    </lineage>
</organism>
<accession>D4F4A2</accession>
<protein>
    <submittedName>
        <fullName evidence="1">Uncharacterized protein</fullName>
    </submittedName>
</protein>
<dbReference type="EMBL" id="ADGK01000090">
    <property type="protein sequence ID" value="EFE23410.1"/>
    <property type="molecule type" value="Genomic_DNA"/>
</dbReference>
<proteinExistence type="predicted"/>
<evidence type="ECO:0000313" key="1">
    <source>
        <dbReference type="EMBL" id="EFE23410.1"/>
    </source>
</evidence>